<feature type="compositionally biased region" description="Basic residues" evidence="2">
    <location>
        <begin position="169"/>
        <end position="182"/>
    </location>
</feature>
<comment type="caution">
    <text evidence="3">The sequence shown here is derived from an EMBL/GenBank/DDBJ whole genome shotgun (WGS) entry which is preliminary data.</text>
</comment>
<feature type="coiled-coil region" evidence="1">
    <location>
        <begin position="99"/>
        <end position="129"/>
    </location>
</feature>
<dbReference type="AlphaFoldDB" id="A0A364MSR8"/>
<keyword evidence="4" id="KW-1185">Reference proteome</keyword>
<organism evidence="3 4">
    <name type="scientific">Stemphylium lycopersici</name>
    <name type="common">Tomato gray leaf spot disease fungus</name>
    <name type="synonym">Thyrospora lycopersici</name>
    <dbReference type="NCBI Taxonomy" id="183478"/>
    <lineage>
        <taxon>Eukaryota</taxon>
        <taxon>Fungi</taxon>
        <taxon>Dikarya</taxon>
        <taxon>Ascomycota</taxon>
        <taxon>Pezizomycotina</taxon>
        <taxon>Dothideomycetes</taxon>
        <taxon>Pleosporomycetidae</taxon>
        <taxon>Pleosporales</taxon>
        <taxon>Pleosporineae</taxon>
        <taxon>Pleosporaceae</taxon>
        <taxon>Stemphylium</taxon>
    </lineage>
</organism>
<feature type="region of interest" description="Disordered" evidence="2">
    <location>
        <begin position="131"/>
        <end position="199"/>
    </location>
</feature>
<name>A0A364MSR8_STELY</name>
<accession>A0A364MSR8</accession>
<evidence type="ECO:0000313" key="4">
    <source>
        <dbReference type="Proteomes" id="UP000249619"/>
    </source>
</evidence>
<reference evidence="4" key="1">
    <citation type="submission" date="2018-05" db="EMBL/GenBank/DDBJ databases">
        <title>Draft genome sequence of Stemphylium lycopersici strain CIDEFI 213.</title>
        <authorList>
            <person name="Medina R."/>
            <person name="Franco M.E.E."/>
            <person name="Lucentini C.G."/>
            <person name="Saparrat M.C.N."/>
            <person name="Balatti P.A."/>
        </authorList>
    </citation>
    <scope>NUCLEOTIDE SEQUENCE [LARGE SCALE GENOMIC DNA]</scope>
    <source>
        <strain evidence="4">CIDEFI 213</strain>
    </source>
</reference>
<sequence>MPSPLQLVDTGRQIDLPITACSTSTQLSVHPMVKGAEDFRYQIWPVDETRNWDTHFRTVQFQQREWRVPSWDNWKILIRSTLDSMVGSGFWIGSELFELSKWKQDSARIKEEREQKKREYKLKEEAKKIEKGKKLGQEEKKMRKKKPIKAKTSGETAEGKKPGQEQKKCTKKKKKGKKKRKGGGSVKVEKKKVKKRKET</sequence>
<evidence type="ECO:0000256" key="1">
    <source>
        <dbReference type="SAM" id="Coils"/>
    </source>
</evidence>
<dbReference type="EMBL" id="QGDH01000226">
    <property type="protein sequence ID" value="RAR02192.1"/>
    <property type="molecule type" value="Genomic_DNA"/>
</dbReference>
<dbReference type="Proteomes" id="UP000249619">
    <property type="component" value="Unassembled WGS sequence"/>
</dbReference>
<evidence type="ECO:0000313" key="3">
    <source>
        <dbReference type="EMBL" id="RAR02192.1"/>
    </source>
</evidence>
<evidence type="ECO:0000256" key="2">
    <source>
        <dbReference type="SAM" id="MobiDB-lite"/>
    </source>
</evidence>
<feature type="compositionally biased region" description="Basic and acidic residues" evidence="2">
    <location>
        <begin position="157"/>
        <end position="168"/>
    </location>
</feature>
<dbReference type="OrthoDB" id="5232980at2759"/>
<feature type="compositionally biased region" description="Basic residues" evidence="2">
    <location>
        <begin position="189"/>
        <end position="199"/>
    </location>
</feature>
<proteinExistence type="predicted"/>
<gene>
    <name evidence="3" type="ORF">DDE83_008655</name>
</gene>
<keyword evidence="1" id="KW-0175">Coiled coil</keyword>
<feature type="compositionally biased region" description="Basic and acidic residues" evidence="2">
    <location>
        <begin position="131"/>
        <end position="141"/>
    </location>
</feature>
<protein>
    <submittedName>
        <fullName evidence="3">Uncharacterized protein</fullName>
    </submittedName>
</protein>